<organism evidence="1 2">
    <name type="scientific">Nephila pilipes</name>
    <name type="common">Giant wood spider</name>
    <name type="synonym">Nephila maculata</name>
    <dbReference type="NCBI Taxonomy" id="299642"/>
    <lineage>
        <taxon>Eukaryota</taxon>
        <taxon>Metazoa</taxon>
        <taxon>Ecdysozoa</taxon>
        <taxon>Arthropoda</taxon>
        <taxon>Chelicerata</taxon>
        <taxon>Arachnida</taxon>
        <taxon>Araneae</taxon>
        <taxon>Araneomorphae</taxon>
        <taxon>Entelegynae</taxon>
        <taxon>Araneoidea</taxon>
        <taxon>Nephilidae</taxon>
        <taxon>Nephila</taxon>
    </lineage>
</organism>
<proteinExistence type="predicted"/>
<protein>
    <submittedName>
        <fullName evidence="1">Uncharacterized protein</fullName>
    </submittedName>
</protein>
<sequence>AQSLRPLAASGERPPAQVRKEFFRAVGAVSGGWIVRGESVFSQGYSPVRPAACS</sequence>
<keyword evidence="2" id="KW-1185">Reference proteome</keyword>
<dbReference type="AlphaFoldDB" id="A0A8X6TFT4"/>
<feature type="non-terminal residue" evidence="1">
    <location>
        <position position="1"/>
    </location>
</feature>
<accession>A0A8X6TFT4</accession>
<name>A0A8X6TFT4_NEPPI</name>
<dbReference type="Proteomes" id="UP000887013">
    <property type="component" value="Unassembled WGS sequence"/>
</dbReference>
<reference evidence="1" key="1">
    <citation type="submission" date="2020-08" db="EMBL/GenBank/DDBJ databases">
        <title>Multicomponent nature underlies the extraordinary mechanical properties of spider dragline silk.</title>
        <authorList>
            <person name="Kono N."/>
            <person name="Nakamura H."/>
            <person name="Mori M."/>
            <person name="Yoshida Y."/>
            <person name="Ohtoshi R."/>
            <person name="Malay A.D."/>
            <person name="Moran D.A.P."/>
            <person name="Tomita M."/>
            <person name="Numata K."/>
            <person name="Arakawa K."/>
        </authorList>
    </citation>
    <scope>NUCLEOTIDE SEQUENCE</scope>
</reference>
<evidence type="ECO:0000313" key="1">
    <source>
        <dbReference type="EMBL" id="GFT12344.1"/>
    </source>
</evidence>
<comment type="caution">
    <text evidence="1">The sequence shown here is derived from an EMBL/GenBank/DDBJ whole genome shotgun (WGS) entry which is preliminary data.</text>
</comment>
<dbReference type="EMBL" id="BMAW01009165">
    <property type="protein sequence ID" value="GFT12344.1"/>
    <property type="molecule type" value="Genomic_DNA"/>
</dbReference>
<gene>
    <name evidence="1" type="ORF">NPIL_448041</name>
</gene>
<evidence type="ECO:0000313" key="2">
    <source>
        <dbReference type="Proteomes" id="UP000887013"/>
    </source>
</evidence>